<evidence type="ECO:0000313" key="2">
    <source>
        <dbReference type="EMBL" id="KAH3691817.1"/>
    </source>
</evidence>
<dbReference type="Proteomes" id="UP000828390">
    <property type="component" value="Unassembled WGS sequence"/>
</dbReference>
<feature type="region of interest" description="Disordered" evidence="1">
    <location>
        <begin position="1"/>
        <end position="23"/>
    </location>
</feature>
<organism evidence="2 3">
    <name type="scientific">Dreissena polymorpha</name>
    <name type="common">Zebra mussel</name>
    <name type="synonym">Mytilus polymorpha</name>
    <dbReference type="NCBI Taxonomy" id="45954"/>
    <lineage>
        <taxon>Eukaryota</taxon>
        <taxon>Metazoa</taxon>
        <taxon>Spiralia</taxon>
        <taxon>Lophotrochozoa</taxon>
        <taxon>Mollusca</taxon>
        <taxon>Bivalvia</taxon>
        <taxon>Autobranchia</taxon>
        <taxon>Heteroconchia</taxon>
        <taxon>Euheterodonta</taxon>
        <taxon>Imparidentia</taxon>
        <taxon>Neoheterodontei</taxon>
        <taxon>Myida</taxon>
        <taxon>Dreissenoidea</taxon>
        <taxon>Dreissenidae</taxon>
        <taxon>Dreissena</taxon>
    </lineage>
</organism>
<gene>
    <name evidence="2" type="ORF">DPMN_192348</name>
</gene>
<name>A0A9D4BFJ0_DREPO</name>
<keyword evidence="3" id="KW-1185">Reference proteome</keyword>
<evidence type="ECO:0000256" key="1">
    <source>
        <dbReference type="SAM" id="MobiDB-lite"/>
    </source>
</evidence>
<evidence type="ECO:0000313" key="3">
    <source>
        <dbReference type="Proteomes" id="UP000828390"/>
    </source>
</evidence>
<accession>A0A9D4BFJ0</accession>
<reference evidence="2" key="1">
    <citation type="journal article" date="2019" name="bioRxiv">
        <title>The Genome of the Zebra Mussel, Dreissena polymorpha: A Resource for Invasive Species Research.</title>
        <authorList>
            <person name="McCartney M.A."/>
            <person name="Auch B."/>
            <person name="Kono T."/>
            <person name="Mallez S."/>
            <person name="Zhang Y."/>
            <person name="Obille A."/>
            <person name="Becker A."/>
            <person name="Abrahante J.E."/>
            <person name="Garbe J."/>
            <person name="Badalamenti J.P."/>
            <person name="Herman A."/>
            <person name="Mangelson H."/>
            <person name="Liachko I."/>
            <person name="Sullivan S."/>
            <person name="Sone E.D."/>
            <person name="Koren S."/>
            <person name="Silverstein K.A.T."/>
            <person name="Beckman K.B."/>
            <person name="Gohl D.M."/>
        </authorList>
    </citation>
    <scope>NUCLEOTIDE SEQUENCE</scope>
    <source>
        <strain evidence="2">Duluth1</strain>
        <tissue evidence="2">Whole animal</tissue>
    </source>
</reference>
<reference evidence="2" key="2">
    <citation type="submission" date="2020-11" db="EMBL/GenBank/DDBJ databases">
        <authorList>
            <person name="McCartney M.A."/>
            <person name="Auch B."/>
            <person name="Kono T."/>
            <person name="Mallez S."/>
            <person name="Becker A."/>
            <person name="Gohl D.M."/>
            <person name="Silverstein K.A.T."/>
            <person name="Koren S."/>
            <person name="Bechman K.B."/>
            <person name="Herman A."/>
            <person name="Abrahante J.E."/>
            <person name="Garbe J."/>
        </authorList>
    </citation>
    <scope>NUCLEOTIDE SEQUENCE</scope>
    <source>
        <strain evidence="2">Duluth1</strain>
        <tissue evidence="2">Whole animal</tissue>
    </source>
</reference>
<comment type="caution">
    <text evidence="2">The sequence shown here is derived from an EMBL/GenBank/DDBJ whole genome shotgun (WGS) entry which is preliminary data.</text>
</comment>
<dbReference type="AlphaFoldDB" id="A0A9D4BFJ0"/>
<protein>
    <submittedName>
        <fullName evidence="2">Uncharacterized protein</fullName>
    </submittedName>
</protein>
<proteinExistence type="predicted"/>
<sequence>MSEEPSSLHICVRSSARGGDRARDTGFRYQARDTGFRYRARHPGVRYRARDTGFRYRV</sequence>
<dbReference type="EMBL" id="JAIWYP010000030">
    <property type="protein sequence ID" value="KAH3691817.1"/>
    <property type="molecule type" value="Genomic_DNA"/>
</dbReference>